<reference evidence="2" key="1">
    <citation type="journal article" date="2015" name="Nature">
        <title>Complex archaea that bridge the gap between prokaryotes and eukaryotes.</title>
        <authorList>
            <person name="Spang A."/>
            <person name="Saw J.H."/>
            <person name="Jorgensen S.L."/>
            <person name="Zaremba-Niedzwiedzka K."/>
            <person name="Martijn J."/>
            <person name="Lind A.E."/>
            <person name="van Eijk R."/>
            <person name="Schleper C."/>
            <person name="Guy L."/>
            <person name="Ettema T.J."/>
        </authorList>
    </citation>
    <scope>NUCLEOTIDE SEQUENCE</scope>
</reference>
<keyword evidence="1" id="KW-0472">Membrane</keyword>
<dbReference type="AlphaFoldDB" id="A0A0F9DNX3"/>
<organism evidence="2">
    <name type="scientific">marine sediment metagenome</name>
    <dbReference type="NCBI Taxonomy" id="412755"/>
    <lineage>
        <taxon>unclassified sequences</taxon>
        <taxon>metagenomes</taxon>
        <taxon>ecological metagenomes</taxon>
    </lineage>
</organism>
<protein>
    <submittedName>
        <fullName evidence="2">Uncharacterized protein</fullName>
    </submittedName>
</protein>
<name>A0A0F9DNX3_9ZZZZ</name>
<feature type="transmembrane region" description="Helical" evidence="1">
    <location>
        <begin position="42"/>
        <end position="62"/>
    </location>
</feature>
<dbReference type="Pfam" id="PF23858">
    <property type="entry name" value="DUF7220"/>
    <property type="match status" value="1"/>
</dbReference>
<dbReference type="EMBL" id="LAZR01038511">
    <property type="protein sequence ID" value="KKL19366.1"/>
    <property type="molecule type" value="Genomic_DNA"/>
</dbReference>
<gene>
    <name evidence="2" type="ORF">LCGC14_2466170</name>
</gene>
<comment type="caution">
    <text evidence="2">The sequence shown here is derived from an EMBL/GenBank/DDBJ whole genome shotgun (WGS) entry which is preliminary data.</text>
</comment>
<accession>A0A0F9DNX3</accession>
<evidence type="ECO:0000256" key="1">
    <source>
        <dbReference type="SAM" id="Phobius"/>
    </source>
</evidence>
<keyword evidence="1" id="KW-0812">Transmembrane</keyword>
<feature type="transmembrane region" description="Helical" evidence="1">
    <location>
        <begin position="12"/>
        <end position="36"/>
    </location>
</feature>
<keyword evidence="1" id="KW-1133">Transmembrane helix</keyword>
<evidence type="ECO:0000313" key="2">
    <source>
        <dbReference type="EMBL" id="KKL19366.1"/>
    </source>
</evidence>
<proteinExistence type="predicted"/>
<dbReference type="InterPro" id="IPR055644">
    <property type="entry name" value="DUF7220"/>
</dbReference>
<sequence>MEQTKLVSLIEAMMNVFTGFFISWMVWVVIVAPLYGFDAGHAKAFGITTIFTVSSLARAYIIRRWFNNSHERGAEAVGRWLKNNLKGYIQ</sequence>